<name>A0A067CN22_SAPPC</name>
<evidence type="ECO:0000313" key="3">
    <source>
        <dbReference type="Proteomes" id="UP000030745"/>
    </source>
</evidence>
<gene>
    <name evidence="2" type="ORF">SPRG_03129</name>
</gene>
<dbReference type="EMBL" id="KK583196">
    <property type="protein sequence ID" value="KDO31913.1"/>
    <property type="molecule type" value="Genomic_DNA"/>
</dbReference>
<dbReference type="OMA" id="NQRRLDW"/>
<dbReference type="GeneID" id="24125658"/>
<proteinExistence type="predicted"/>
<organism evidence="2 3">
    <name type="scientific">Saprolegnia parasitica (strain CBS 223.65)</name>
    <dbReference type="NCBI Taxonomy" id="695850"/>
    <lineage>
        <taxon>Eukaryota</taxon>
        <taxon>Sar</taxon>
        <taxon>Stramenopiles</taxon>
        <taxon>Oomycota</taxon>
        <taxon>Saprolegniomycetes</taxon>
        <taxon>Saprolegniales</taxon>
        <taxon>Saprolegniaceae</taxon>
        <taxon>Saprolegnia</taxon>
    </lineage>
</organism>
<dbReference type="Proteomes" id="UP000030745">
    <property type="component" value="Unassembled WGS sequence"/>
</dbReference>
<reference evidence="2 3" key="1">
    <citation type="journal article" date="2013" name="PLoS Genet.">
        <title>Distinctive expansion of potential virulence genes in the genome of the oomycete fish pathogen Saprolegnia parasitica.</title>
        <authorList>
            <person name="Jiang R.H."/>
            <person name="de Bruijn I."/>
            <person name="Haas B.J."/>
            <person name="Belmonte R."/>
            <person name="Lobach L."/>
            <person name="Christie J."/>
            <person name="van den Ackerveken G."/>
            <person name="Bottin A."/>
            <person name="Bulone V."/>
            <person name="Diaz-Moreno S.M."/>
            <person name="Dumas B."/>
            <person name="Fan L."/>
            <person name="Gaulin E."/>
            <person name="Govers F."/>
            <person name="Grenville-Briggs L.J."/>
            <person name="Horner N.R."/>
            <person name="Levin J.Z."/>
            <person name="Mammella M."/>
            <person name="Meijer H.J."/>
            <person name="Morris P."/>
            <person name="Nusbaum C."/>
            <person name="Oome S."/>
            <person name="Phillips A.J."/>
            <person name="van Rooyen D."/>
            <person name="Rzeszutek E."/>
            <person name="Saraiva M."/>
            <person name="Secombes C.J."/>
            <person name="Seidl M.F."/>
            <person name="Snel B."/>
            <person name="Stassen J.H."/>
            <person name="Sykes S."/>
            <person name="Tripathy S."/>
            <person name="van den Berg H."/>
            <person name="Vega-Arreguin J.C."/>
            <person name="Wawra S."/>
            <person name="Young S.K."/>
            <person name="Zeng Q."/>
            <person name="Dieguez-Uribeondo J."/>
            <person name="Russ C."/>
            <person name="Tyler B.M."/>
            <person name="van West P."/>
        </authorList>
    </citation>
    <scope>NUCLEOTIDE SEQUENCE [LARGE SCALE GENOMIC DNA]</scope>
    <source>
        <strain evidence="2 3">CBS 223.65</strain>
    </source>
</reference>
<dbReference type="OrthoDB" id="75087at2759"/>
<dbReference type="KEGG" id="spar:SPRG_03129"/>
<dbReference type="RefSeq" id="XP_012197112.1">
    <property type="nucleotide sequence ID" value="XM_012341722.1"/>
</dbReference>
<dbReference type="VEuPathDB" id="FungiDB:SPRG_03129"/>
<accession>A0A067CN22</accession>
<evidence type="ECO:0000256" key="1">
    <source>
        <dbReference type="SAM" id="MobiDB-lite"/>
    </source>
</evidence>
<sequence>MARTTASRARSSHAPPPAHFRGHCLYKTGKCFLERALKTNGQPHNLCDFHRLKQNQNQRRLDWKVRAKQAARHEAITTSSGVRVQPAPESPPAWLPPSARDPTSRATYRAQVIQQLVRLVSEEVLASDFIQPQLVYSSSEPQAVA</sequence>
<evidence type="ECO:0000313" key="2">
    <source>
        <dbReference type="EMBL" id="KDO31913.1"/>
    </source>
</evidence>
<feature type="region of interest" description="Disordered" evidence="1">
    <location>
        <begin position="74"/>
        <end position="102"/>
    </location>
</feature>
<protein>
    <submittedName>
        <fullName evidence="2">Uncharacterized protein</fullName>
    </submittedName>
</protein>
<keyword evidence="3" id="KW-1185">Reference proteome</keyword>
<feature type="region of interest" description="Disordered" evidence="1">
    <location>
        <begin position="1"/>
        <end position="20"/>
    </location>
</feature>
<dbReference type="AlphaFoldDB" id="A0A067CN22"/>